<dbReference type="Pfam" id="PF17917">
    <property type="entry name" value="RT_RNaseH"/>
    <property type="match status" value="1"/>
</dbReference>
<dbReference type="STRING" id="299467.A0A443RUA8"/>
<organism evidence="10 11">
    <name type="scientific">Leptotrombidium deliense</name>
    <dbReference type="NCBI Taxonomy" id="299467"/>
    <lineage>
        <taxon>Eukaryota</taxon>
        <taxon>Metazoa</taxon>
        <taxon>Ecdysozoa</taxon>
        <taxon>Arthropoda</taxon>
        <taxon>Chelicerata</taxon>
        <taxon>Arachnida</taxon>
        <taxon>Acari</taxon>
        <taxon>Acariformes</taxon>
        <taxon>Trombidiformes</taxon>
        <taxon>Prostigmata</taxon>
        <taxon>Anystina</taxon>
        <taxon>Parasitengona</taxon>
        <taxon>Trombiculoidea</taxon>
        <taxon>Trombiculidae</taxon>
        <taxon>Leptotrombidium</taxon>
    </lineage>
</organism>
<feature type="domain" description="Integrase zinc-binding" evidence="9">
    <location>
        <begin position="216"/>
        <end position="274"/>
    </location>
</feature>
<keyword evidence="6" id="KW-0378">Hydrolase</keyword>
<keyword evidence="3" id="KW-0548">Nucleotidyltransferase</keyword>
<dbReference type="PANTHER" id="PTHR37984">
    <property type="entry name" value="PROTEIN CBG26694"/>
    <property type="match status" value="1"/>
</dbReference>
<evidence type="ECO:0000313" key="10">
    <source>
        <dbReference type="EMBL" id="RWS18775.1"/>
    </source>
</evidence>
<feature type="non-terminal residue" evidence="10">
    <location>
        <position position="1"/>
    </location>
</feature>
<keyword evidence="5" id="KW-0255">Endonuclease</keyword>
<comment type="caution">
    <text evidence="10">The sequence shown here is derived from an EMBL/GenBank/DDBJ whole genome shotgun (WGS) entry which is preliminary data.</text>
</comment>
<keyword evidence="11" id="KW-1185">Reference proteome</keyword>
<evidence type="ECO:0000256" key="2">
    <source>
        <dbReference type="ARBA" id="ARBA00022679"/>
    </source>
</evidence>
<keyword evidence="2" id="KW-0808">Transferase</keyword>
<dbReference type="GO" id="GO:0016787">
    <property type="term" value="F:hydrolase activity"/>
    <property type="evidence" value="ECO:0007669"/>
    <property type="project" value="UniProtKB-KW"/>
</dbReference>
<dbReference type="OrthoDB" id="6507393at2759"/>
<dbReference type="GO" id="GO:0003964">
    <property type="term" value="F:RNA-directed DNA polymerase activity"/>
    <property type="evidence" value="ECO:0007669"/>
    <property type="project" value="UniProtKB-KW"/>
</dbReference>
<reference evidence="10 11" key="1">
    <citation type="journal article" date="2018" name="Gigascience">
        <title>Genomes of trombidid mites reveal novel predicted allergens and laterally-transferred genes associated with secondary metabolism.</title>
        <authorList>
            <person name="Dong X."/>
            <person name="Chaisiri K."/>
            <person name="Xia D."/>
            <person name="Armstrong S.D."/>
            <person name="Fang Y."/>
            <person name="Donnelly M.J."/>
            <person name="Kadowaki T."/>
            <person name="McGarry J.W."/>
            <person name="Darby A.C."/>
            <person name="Makepeace B.L."/>
        </authorList>
    </citation>
    <scope>NUCLEOTIDE SEQUENCE [LARGE SCALE GENOMIC DNA]</scope>
    <source>
        <strain evidence="10">UoL-UT</strain>
    </source>
</reference>
<sequence length="285" mass="32178">PVLAHFDPSLDLELRVDACDIGVGAILGQNSPAGFRVLSYSSRLFSDAEKKLCTNDKECIALGFGLEKNRSVVYGHKVIAKTDNCGVCYLNKKVHLTPKMARIALLLQQYDLEILHKKGRHNKDSDCLSRFPVGAPSNLGDNIEDYLLLITADEIENLDIRKMQSEDTFIAGIKALLELNHEYTVKELHDLSKFTVIDNVLFRRSDDRNPRLLLCIPEQLCEDVMYACHDDTAGAHLGYRKTLKKFEQRYFAPNIRIHLKNYVESCVECQTKKSVPLQKAGLLSP</sequence>
<dbReference type="InterPro" id="IPR050951">
    <property type="entry name" value="Retrovirus_Pol_polyprotein"/>
</dbReference>
<dbReference type="SUPFAM" id="SSF56672">
    <property type="entry name" value="DNA/RNA polymerases"/>
    <property type="match status" value="1"/>
</dbReference>
<evidence type="ECO:0000256" key="5">
    <source>
        <dbReference type="ARBA" id="ARBA00022759"/>
    </source>
</evidence>
<name>A0A443RUA8_9ACAR</name>
<dbReference type="VEuPathDB" id="VectorBase:LDEU013265"/>
<dbReference type="CDD" id="cd09274">
    <property type="entry name" value="RNase_HI_RT_Ty3"/>
    <property type="match status" value="1"/>
</dbReference>
<protein>
    <recommendedName>
        <fullName evidence="1">RNA-directed DNA polymerase</fullName>
        <ecNumber evidence="1">2.7.7.49</ecNumber>
    </recommendedName>
</protein>
<dbReference type="PANTHER" id="PTHR37984:SF5">
    <property type="entry name" value="PROTEIN NYNRIN-LIKE"/>
    <property type="match status" value="1"/>
</dbReference>
<dbReference type="EC" id="2.7.7.49" evidence="1"/>
<keyword evidence="4" id="KW-0540">Nuclease</keyword>
<dbReference type="Proteomes" id="UP000288716">
    <property type="component" value="Unassembled WGS sequence"/>
</dbReference>
<dbReference type="Gene3D" id="1.10.340.70">
    <property type="match status" value="1"/>
</dbReference>
<dbReference type="GO" id="GO:0004519">
    <property type="term" value="F:endonuclease activity"/>
    <property type="evidence" value="ECO:0007669"/>
    <property type="project" value="UniProtKB-KW"/>
</dbReference>
<dbReference type="Pfam" id="PF17921">
    <property type="entry name" value="Integrase_H2C2"/>
    <property type="match status" value="1"/>
</dbReference>
<dbReference type="InterPro" id="IPR041588">
    <property type="entry name" value="Integrase_H2C2"/>
</dbReference>
<evidence type="ECO:0000256" key="7">
    <source>
        <dbReference type="ARBA" id="ARBA00022918"/>
    </source>
</evidence>
<dbReference type="InterPro" id="IPR043502">
    <property type="entry name" value="DNA/RNA_pol_sf"/>
</dbReference>
<accession>A0A443RUA8</accession>
<evidence type="ECO:0000256" key="1">
    <source>
        <dbReference type="ARBA" id="ARBA00012493"/>
    </source>
</evidence>
<feature type="non-terminal residue" evidence="10">
    <location>
        <position position="285"/>
    </location>
</feature>
<proteinExistence type="predicted"/>
<dbReference type="FunFam" id="1.10.340.70:FF:000001">
    <property type="entry name" value="Retrovirus-related Pol polyprotein from transposon gypsy-like Protein"/>
    <property type="match status" value="1"/>
</dbReference>
<evidence type="ECO:0000259" key="8">
    <source>
        <dbReference type="Pfam" id="PF17917"/>
    </source>
</evidence>
<keyword evidence="7" id="KW-0695">RNA-directed DNA polymerase</keyword>
<evidence type="ECO:0000313" key="11">
    <source>
        <dbReference type="Proteomes" id="UP000288716"/>
    </source>
</evidence>
<dbReference type="InterPro" id="IPR041373">
    <property type="entry name" value="RT_RNaseH"/>
</dbReference>
<evidence type="ECO:0000256" key="4">
    <source>
        <dbReference type="ARBA" id="ARBA00022722"/>
    </source>
</evidence>
<evidence type="ECO:0000259" key="9">
    <source>
        <dbReference type="Pfam" id="PF17921"/>
    </source>
</evidence>
<dbReference type="AlphaFoldDB" id="A0A443RUA8"/>
<evidence type="ECO:0000256" key="3">
    <source>
        <dbReference type="ARBA" id="ARBA00022695"/>
    </source>
</evidence>
<dbReference type="EMBL" id="NCKV01034527">
    <property type="protein sequence ID" value="RWS18775.1"/>
    <property type="molecule type" value="Genomic_DNA"/>
</dbReference>
<feature type="domain" description="Reverse transcriptase RNase H-like" evidence="8">
    <location>
        <begin position="7"/>
        <end position="110"/>
    </location>
</feature>
<evidence type="ECO:0000256" key="6">
    <source>
        <dbReference type="ARBA" id="ARBA00022801"/>
    </source>
</evidence>
<gene>
    <name evidence="10" type="ORF">B4U80_12424</name>
</gene>